<evidence type="ECO:0000313" key="1">
    <source>
        <dbReference type="EMBL" id="VAW07014.1"/>
    </source>
</evidence>
<sequence length="96" mass="10817">MRTPAKIYHDHLDCPHVYVSNRVARAYVLRGCLCAMATLKRVSQEMNSSRVQRRLDLLTRNRTDLTNCTTCASAVRCDPPPTRPPETFGGKLVSAR</sequence>
<reference evidence="1" key="1">
    <citation type="submission" date="2018-06" db="EMBL/GenBank/DDBJ databases">
        <authorList>
            <person name="Zhirakovskaya E."/>
        </authorList>
    </citation>
    <scope>NUCLEOTIDE SEQUENCE</scope>
</reference>
<protein>
    <submittedName>
        <fullName evidence="1">Uncharacterized protein</fullName>
    </submittedName>
</protein>
<name>A0A3B0TDW6_9ZZZZ</name>
<organism evidence="1">
    <name type="scientific">hydrothermal vent metagenome</name>
    <dbReference type="NCBI Taxonomy" id="652676"/>
    <lineage>
        <taxon>unclassified sequences</taxon>
        <taxon>metagenomes</taxon>
        <taxon>ecological metagenomes</taxon>
    </lineage>
</organism>
<dbReference type="EMBL" id="UOEK01000378">
    <property type="protein sequence ID" value="VAW07014.1"/>
    <property type="molecule type" value="Genomic_DNA"/>
</dbReference>
<proteinExistence type="predicted"/>
<dbReference type="AlphaFoldDB" id="A0A3B0TDW6"/>
<accession>A0A3B0TDW6</accession>
<gene>
    <name evidence="1" type="ORF">MNBD_ACTINO02-907</name>
</gene>